<proteinExistence type="predicted"/>
<dbReference type="GO" id="GO:0007156">
    <property type="term" value="P:homophilic cell adhesion via plasma membrane adhesion molecules"/>
    <property type="evidence" value="ECO:0007669"/>
    <property type="project" value="InterPro"/>
</dbReference>
<keyword evidence="7" id="KW-0325">Glycoprotein</keyword>
<evidence type="ECO:0000256" key="3">
    <source>
        <dbReference type="ARBA" id="ARBA00022737"/>
    </source>
</evidence>
<dbReference type="InterPro" id="IPR015919">
    <property type="entry name" value="Cadherin-like_sf"/>
</dbReference>
<dbReference type="InterPro" id="IPR020894">
    <property type="entry name" value="Cadherin_CS"/>
</dbReference>
<evidence type="ECO:0000256" key="8">
    <source>
        <dbReference type="PROSITE-ProRule" id="PRU00043"/>
    </source>
</evidence>
<dbReference type="CDD" id="cd11304">
    <property type="entry name" value="Cadherin_repeat"/>
    <property type="match status" value="1"/>
</dbReference>
<gene>
    <name evidence="10" type="ORF">MNOR_LOCUS39452</name>
</gene>
<keyword evidence="4 8" id="KW-0106">Calcium</keyword>
<evidence type="ECO:0000256" key="4">
    <source>
        <dbReference type="ARBA" id="ARBA00022837"/>
    </source>
</evidence>
<feature type="domain" description="Cadherin" evidence="9">
    <location>
        <begin position="33"/>
        <end position="116"/>
    </location>
</feature>
<dbReference type="PANTHER" id="PTHR24028:SF328">
    <property type="entry name" value="CADHERIN-3"/>
    <property type="match status" value="1"/>
</dbReference>
<dbReference type="InterPro" id="IPR050174">
    <property type="entry name" value="Protocadherin/Cadherin-CA"/>
</dbReference>
<evidence type="ECO:0000313" key="11">
    <source>
        <dbReference type="Proteomes" id="UP001497623"/>
    </source>
</evidence>
<evidence type="ECO:0000256" key="5">
    <source>
        <dbReference type="ARBA" id="ARBA00022989"/>
    </source>
</evidence>
<dbReference type="Proteomes" id="UP001497623">
    <property type="component" value="Unassembled WGS sequence"/>
</dbReference>
<evidence type="ECO:0000256" key="1">
    <source>
        <dbReference type="ARBA" id="ARBA00004167"/>
    </source>
</evidence>
<dbReference type="InterPro" id="IPR002126">
    <property type="entry name" value="Cadherin-like_dom"/>
</dbReference>
<evidence type="ECO:0000256" key="2">
    <source>
        <dbReference type="ARBA" id="ARBA00022692"/>
    </source>
</evidence>
<keyword evidence="2" id="KW-0812">Transmembrane</keyword>
<dbReference type="Pfam" id="PF00028">
    <property type="entry name" value="Cadherin"/>
    <property type="match status" value="1"/>
</dbReference>
<dbReference type="AlphaFoldDB" id="A0AAV2SN61"/>
<dbReference type="PROSITE" id="PS00232">
    <property type="entry name" value="CADHERIN_1"/>
    <property type="match status" value="1"/>
</dbReference>
<keyword evidence="6" id="KW-0472">Membrane</keyword>
<dbReference type="SUPFAM" id="SSF49313">
    <property type="entry name" value="Cadherin-like"/>
    <property type="match status" value="1"/>
</dbReference>
<feature type="domain" description="Cadherin" evidence="9">
    <location>
        <begin position="1"/>
        <end position="15"/>
    </location>
</feature>
<reference evidence="10 11" key="1">
    <citation type="submission" date="2024-05" db="EMBL/GenBank/DDBJ databases">
        <authorList>
            <person name="Wallberg A."/>
        </authorList>
    </citation>
    <scope>NUCLEOTIDE SEQUENCE [LARGE SCALE GENOMIC DNA]</scope>
</reference>
<protein>
    <recommendedName>
        <fullName evidence="9">Cadherin domain-containing protein</fullName>
    </recommendedName>
</protein>
<dbReference type="SMART" id="SM00112">
    <property type="entry name" value="CA"/>
    <property type="match status" value="1"/>
</dbReference>
<comment type="subcellular location">
    <subcellularLocation>
        <location evidence="1">Membrane</location>
        <topology evidence="1">Single-pass membrane protein</topology>
    </subcellularLocation>
</comment>
<sequence length="138" mass="15063">VIVNVVDVNDNAPVFSNCPVDKIQLHKANYSASSVITLQATDSDEGGNGQIVYSLVEGSKYFTINSESGELTIKSKELQQYEGHSIQSVVKATDQPSNGDNQLYAATCSVTFDIVNEGTIRNKEDESRVSEDTTIWKI</sequence>
<feature type="non-terminal residue" evidence="10">
    <location>
        <position position="138"/>
    </location>
</feature>
<evidence type="ECO:0000256" key="7">
    <source>
        <dbReference type="ARBA" id="ARBA00023180"/>
    </source>
</evidence>
<evidence type="ECO:0000313" key="10">
    <source>
        <dbReference type="EMBL" id="CAL4226333.1"/>
    </source>
</evidence>
<comment type="caution">
    <text evidence="10">The sequence shown here is derived from an EMBL/GenBank/DDBJ whole genome shotgun (WGS) entry which is preliminary data.</text>
</comment>
<dbReference type="EMBL" id="CAXKWB010102759">
    <property type="protein sequence ID" value="CAL4226333.1"/>
    <property type="molecule type" value="Genomic_DNA"/>
</dbReference>
<evidence type="ECO:0000259" key="9">
    <source>
        <dbReference type="PROSITE" id="PS50268"/>
    </source>
</evidence>
<feature type="non-terminal residue" evidence="10">
    <location>
        <position position="1"/>
    </location>
</feature>
<dbReference type="GO" id="GO:0005509">
    <property type="term" value="F:calcium ion binding"/>
    <property type="evidence" value="ECO:0007669"/>
    <property type="project" value="UniProtKB-UniRule"/>
</dbReference>
<keyword evidence="3" id="KW-0677">Repeat</keyword>
<name>A0AAV2SN61_MEGNR</name>
<evidence type="ECO:0000256" key="6">
    <source>
        <dbReference type="ARBA" id="ARBA00023136"/>
    </source>
</evidence>
<dbReference type="Gene3D" id="2.60.40.60">
    <property type="entry name" value="Cadherins"/>
    <property type="match status" value="1"/>
</dbReference>
<keyword evidence="11" id="KW-1185">Reference proteome</keyword>
<accession>A0AAV2SN61</accession>
<organism evidence="10 11">
    <name type="scientific">Meganyctiphanes norvegica</name>
    <name type="common">Northern krill</name>
    <name type="synonym">Thysanopoda norvegica</name>
    <dbReference type="NCBI Taxonomy" id="48144"/>
    <lineage>
        <taxon>Eukaryota</taxon>
        <taxon>Metazoa</taxon>
        <taxon>Ecdysozoa</taxon>
        <taxon>Arthropoda</taxon>
        <taxon>Crustacea</taxon>
        <taxon>Multicrustacea</taxon>
        <taxon>Malacostraca</taxon>
        <taxon>Eumalacostraca</taxon>
        <taxon>Eucarida</taxon>
        <taxon>Euphausiacea</taxon>
        <taxon>Euphausiidae</taxon>
        <taxon>Meganyctiphanes</taxon>
    </lineage>
</organism>
<dbReference type="PROSITE" id="PS50268">
    <property type="entry name" value="CADHERIN_2"/>
    <property type="match status" value="2"/>
</dbReference>
<keyword evidence="5" id="KW-1133">Transmembrane helix</keyword>
<dbReference type="PANTHER" id="PTHR24028">
    <property type="entry name" value="CADHERIN-87A"/>
    <property type="match status" value="1"/>
</dbReference>
<dbReference type="GO" id="GO:0005886">
    <property type="term" value="C:plasma membrane"/>
    <property type="evidence" value="ECO:0007669"/>
    <property type="project" value="InterPro"/>
</dbReference>